<dbReference type="GeneID" id="33554283"/>
<dbReference type="InterPro" id="IPR009078">
    <property type="entry name" value="Ferritin-like_SF"/>
</dbReference>
<accession>A0A1Y1UQ18</accession>
<dbReference type="InterPro" id="IPR039254">
    <property type="entry name" value="Rds1"/>
</dbReference>
<comment type="caution">
    <text evidence="2">The sequence shown here is derived from an EMBL/GenBank/DDBJ whole genome shotgun (WGS) entry which is preliminary data.</text>
</comment>
<keyword evidence="3" id="KW-1185">Reference proteome</keyword>
<dbReference type="OrthoDB" id="1001765at2759"/>
<protein>
    <submittedName>
        <fullName evidence="2">Ferritin-like domain-domain-containing protein</fullName>
    </submittedName>
</protein>
<name>A0A1Y1UQ18_9TREE</name>
<gene>
    <name evidence="2" type="ORF">BD324DRAFT_319218</name>
</gene>
<reference evidence="2 3" key="1">
    <citation type="submission" date="2017-03" db="EMBL/GenBank/DDBJ databases">
        <title>Widespread Adenine N6-methylation of Active Genes in Fungi.</title>
        <authorList>
            <consortium name="DOE Joint Genome Institute"/>
            <person name="Mondo S.J."/>
            <person name="Dannebaum R.O."/>
            <person name="Kuo R.C."/>
            <person name="Louie K.B."/>
            <person name="Bewick A.J."/>
            <person name="Labutti K."/>
            <person name="Haridas S."/>
            <person name="Kuo A."/>
            <person name="Salamov A."/>
            <person name="Ahrendt S.R."/>
            <person name="Lau R."/>
            <person name="Bowen B.P."/>
            <person name="Lipzen A."/>
            <person name="Sullivan W."/>
            <person name="Andreopoulos W.B."/>
            <person name="Clum A."/>
            <person name="Lindquist E."/>
            <person name="Daum C."/>
            <person name="Northen T.R."/>
            <person name="Ramamoorthy G."/>
            <person name="Schmitz R.J."/>
            <person name="Gryganskyi A."/>
            <person name="Culley D."/>
            <person name="Magnuson J."/>
            <person name="James T.Y."/>
            <person name="O'Malley M.A."/>
            <person name="Stajich J.E."/>
            <person name="Spatafora J.W."/>
            <person name="Visel A."/>
            <person name="Grigoriev I.V."/>
        </authorList>
    </citation>
    <scope>NUCLEOTIDE SEQUENCE [LARGE SCALE GENOMIC DNA]</scope>
    <source>
        <strain evidence="2 3">NRRL Y-17943</strain>
    </source>
</reference>
<dbReference type="STRING" id="4999.A0A1Y1UQ18"/>
<dbReference type="InParanoid" id="A0A1Y1UQ18"/>
<dbReference type="PANTHER" id="PTHR38705">
    <property type="entry name" value="PROTEIN RDS1"/>
    <property type="match status" value="1"/>
</dbReference>
<dbReference type="EMBL" id="NBSH01000003">
    <property type="protein sequence ID" value="ORX39235.1"/>
    <property type="molecule type" value="Genomic_DNA"/>
</dbReference>
<dbReference type="PANTHER" id="PTHR38705:SF1">
    <property type="entry name" value="PROTEIN RDS1"/>
    <property type="match status" value="1"/>
</dbReference>
<sequence>MFKALFALASVLGAMASPTGYSEYKKLPVERAMSSNMSAPTGTDILQYALTLEHLEATFYAEALAKYSADDFCNAGYPDWVRARFMQIAGHEMDHVNLLSSVLGSSANAACNYTFPYTDVTSFINLATVIESVGVSAYAGAAQYIVGAPAYLTAAASILSTESRHQAWEQSAALTGAPWSGPFDTPVGLDMIYTIAAQFITGCPSSNMALPVMAFPSLTLSKANGENPCAGYNATFTYTGSMNSTEPCYAVFYSGLGMTSVEIMDGSATVPSTLQGYVYVVVSSESNTTMVGTDNIVAGPALIDLGLSAYVNNTDNA</sequence>
<evidence type="ECO:0000313" key="3">
    <source>
        <dbReference type="Proteomes" id="UP000193218"/>
    </source>
</evidence>
<dbReference type="SUPFAM" id="SSF47240">
    <property type="entry name" value="Ferritin-like"/>
    <property type="match status" value="1"/>
</dbReference>
<evidence type="ECO:0000256" key="1">
    <source>
        <dbReference type="SAM" id="SignalP"/>
    </source>
</evidence>
<keyword evidence="1" id="KW-0732">Signal</keyword>
<organism evidence="2 3">
    <name type="scientific">Kockovaella imperatae</name>
    <dbReference type="NCBI Taxonomy" id="4999"/>
    <lineage>
        <taxon>Eukaryota</taxon>
        <taxon>Fungi</taxon>
        <taxon>Dikarya</taxon>
        <taxon>Basidiomycota</taxon>
        <taxon>Agaricomycotina</taxon>
        <taxon>Tremellomycetes</taxon>
        <taxon>Tremellales</taxon>
        <taxon>Cuniculitremaceae</taxon>
        <taxon>Kockovaella</taxon>
    </lineage>
</organism>
<dbReference type="AlphaFoldDB" id="A0A1Y1UQ18"/>
<feature type="signal peptide" evidence="1">
    <location>
        <begin position="1"/>
        <end position="16"/>
    </location>
</feature>
<proteinExistence type="predicted"/>
<dbReference type="RefSeq" id="XP_021873098.1">
    <property type="nucleotide sequence ID" value="XM_022012475.1"/>
</dbReference>
<dbReference type="Pfam" id="PF13668">
    <property type="entry name" value="Ferritin_2"/>
    <property type="match status" value="1"/>
</dbReference>
<evidence type="ECO:0000313" key="2">
    <source>
        <dbReference type="EMBL" id="ORX39235.1"/>
    </source>
</evidence>
<feature type="chain" id="PRO_5013073201" evidence="1">
    <location>
        <begin position="17"/>
        <end position="317"/>
    </location>
</feature>
<dbReference type="Proteomes" id="UP000193218">
    <property type="component" value="Unassembled WGS sequence"/>
</dbReference>